<protein>
    <submittedName>
        <fullName evidence="3">Membrane protein</fullName>
    </submittedName>
</protein>
<accession>A0ABQ2M330</accession>
<keyword evidence="2" id="KW-0812">Transmembrane</keyword>
<evidence type="ECO:0000256" key="2">
    <source>
        <dbReference type="SAM" id="Phobius"/>
    </source>
</evidence>
<feature type="compositionally biased region" description="Low complexity" evidence="1">
    <location>
        <begin position="9"/>
        <end position="41"/>
    </location>
</feature>
<keyword evidence="4" id="KW-1185">Reference proteome</keyword>
<dbReference type="EMBL" id="BMNG01000007">
    <property type="protein sequence ID" value="GGO46303.1"/>
    <property type="molecule type" value="Genomic_DNA"/>
</dbReference>
<feature type="region of interest" description="Disordered" evidence="1">
    <location>
        <begin position="1"/>
        <end position="64"/>
    </location>
</feature>
<dbReference type="Pfam" id="PF11303">
    <property type="entry name" value="DUF3105"/>
    <property type="match status" value="1"/>
</dbReference>
<evidence type="ECO:0000313" key="3">
    <source>
        <dbReference type="EMBL" id="GGO46303.1"/>
    </source>
</evidence>
<reference evidence="4" key="1">
    <citation type="journal article" date="2019" name="Int. J. Syst. Evol. Microbiol.">
        <title>The Global Catalogue of Microorganisms (GCM) 10K type strain sequencing project: providing services to taxonomists for standard genome sequencing and annotation.</title>
        <authorList>
            <consortium name="The Broad Institute Genomics Platform"/>
            <consortium name="The Broad Institute Genome Sequencing Center for Infectious Disease"/>
            <person name="Wu L."/>
            <person name="Ma J."/>
        </authorList>
    </citation>
    <scope>NUCLEOTIDE SEQUENCE [LARGE SCALE GENOMIC DNA]</scope>
    <source>
        <strain evidence="4">CGMCC 4.7349</strain>
    </source>
</reference>
<evidence type="ECO:0000256" key="1">
    <source>
        <dbReference type="SAM" id="MobiDB-lite"/>
    </source>
</evidence>
<gene>
    <name evidence="3" type="ORF">GCM10012286_36900</name>
</gene>
<feature type="compositionally biased region" description="Basic and acidic residues" evidence="1">
    <location>
        <begin position="47"/>
        <end position="64"/>
    </location>
</feature>
<dbReference type="Proteomes" id="UP000656881">
    <property type="component" value="Unassembled WGS sequence"/>
</dbReference>
<feature type="transmembrane region" description="Helical" evidence="2">
    <location>
        <begin position="69"/>
        <end position="91"/>
    </location>
</feature>
<keyword evidence="2" id="KW-1133">Transmembrane helix</keyword>
<proteinExistence type="predicted"/>
<comment type="caution">
    <text evidence="3">The sequence shown here is derived from an EMBL/GenBank/DDBJ whole genome shotgun (WGS) entry which is preliminary data.</text>
</comment>
<keyword evidence="2" id="KW-0472">Membrane</keyword>
<sequence>MHGGDKDITTMSTSKSGKSGRSTKSSRPSTPKKGTSSKKGTNAATAAERKARIQEMRRAEQARDRRNRVFTITLSVAVVAGLVGYGSYALVAYNDKQEKQDAAASDPVRGEKIWDAKKLGRNHVDKTVDYPMTPAVGGDHAQAWANCQGNVYDKPVGKENAVHSLEHGAVWITYNDKAAAADIKRLSGKVSGTPYTLMSPVKEQKGAITLTAWGRQLSVTKASDPRVDQFLDKYVQGAQTPEPGAACTGGVGAA</sequence>
<name>A0ABQ2M330_9ACTN</name>
<organism evidence="3 4">
    <name type="scientific">Streptomyces lasiicapitis</name>
    <dbReference type="NCBI Taxonomy" id="1923961"/>
    <lineage>
        <taxon>Bacteria</taxon>
        <taxon>Bacillati</taxon>
        <taxon>Actinomycetota</taxon>
        <taxon>Actinomycetes</taxon>
        <taxon>Kitasatosporales</taxon>
        <taxon>Streptomycetaceae</taxon>
        <taxon>Streptomyces</taxon>
    </lineage>
</organism>
<dbReference type="InterPro" id="IPR021454">
    <property type="entry name" value="DUF3105"/>
</dbReference>
<evidence type="ECO:0000313" key="4">
    <source>
        <dbReference type="Proteomes" id="UP000656881"/>
    </source>
</evidence>